<name>A0A1G5QAA5_PHOLU</name>
<dbReference type="RefSeq" id="WP_049585265.1">
    <property type="nucleotide sequence ID" value="NZ_CAWQXX010000066.1"/>
</dbReference>
<accession>A0A1G5QAA5</accession>
<keyword evidence="2" id="KW-1185">Reference proteome</keyword>
<dbReference type="Pfam" id="PF19265">
    <property type="entry name" value="DUF5908"/>
    <property type="match status" value="1"/>
</dbReference>
<proteinExistence type="predicted"/>
<dbReference type="EMBL" id="FMWJ01000004">
    <property type="protein sequence ID" value="SCZ58764.1"/>
    <property type="molecule type" value="Genomic_DNA"/>
</dbReference>
<dbReference type="STRING" id="29488.KS18_04120"/>
<evidence type="ECO:0000313" key="2">
    <source>
        <dbReference type="Proteomes" id="UP000183223"/>
    </source>
</evidence>
<dbReference type="Proteomes" id="UP000183223">
    <property type="component" value="Unassembled WGS sequence"/>
</dbReference>
<dbReference type="GeneID" id="45658225"/>
<dbReference type="OrthoDB" id="6506933at2"/>
<dbReference type="InterPro" id="IPR045459">
    <property type="entry name" value="DUF5908"/>
</dbReference>
<reference evidence="2" key="1">
    <citation type="submission" date="2016-10" db="EMBL/GenBank/DDBJ databases">
        <authorList>
            <person name="Varghese N."/>
            <person name="Submissions S."/>
        </authorList>
    </citation>
    <scope>NUCLEOTIDE SEQUENCE [LARGE SCALE GENOMIC DNA]</scope>
    <source>
        <strain evidence="2">ATCC 29999</strain>
    </source>
</reference>
<dbReference type="AlphaFoldDB" id="A0A1G5QAA5"/>
<sequence length="64" mass="7155">MTVEIKELIIQAKVTDSASNPITLNPVTPQTLAQETLDNARLIEIVKREVLEALRETGGYYELN</sequence>
<gene>
    <name evidence="1" type="ORF">SAMN02982990_01359</name>
</gene>
<protein>
    <submittedName>
        <fullName evidence="1">Uncharacterized protein</fullName>
    </submittedName>
</protein>
<organism evidence="1 2">
    <name type="scientific">Photorhabdus luminescens</name>
    <name type="common">Xenorhabdus luminescens</name>
    <dbReference type="NCBI Taxonomy" id="29488"/>
    <lineage>
        <taxon>Bacteria</taxon>
        <taxon>Pseudomonadati</taxon>
        <taxon>Pseudomonadota</taxon>
        <taxon>Gammaproteobacteria</taxon>
        <taxon>Enterobacterales</taxon>
        <taxon>Morganellaceae</taxon>
        <taxon>Photorhabdus</taxon>
    </lineage>
</organism>
<evidence type="ECO:0000313" key="1">
    <source>
        <dbReference type="EMBL" id="SCZ58764.1"/>
    </source>
</evidence>